<keyword evidence="1" id="KW-0812">Transmembrane</keyword>
<evidence type="ECO:0000313" key="5">
    <source>
        <dbReference type="EMBL" id="AIW55022.1"/>
    </source>
</evidence>
<geneLocation type="plasmid" evidence="2">
    <name>pKAPB2</name>
</geneLocation>
<keyword evidence="1" id="KW-0472">Membrane</keyword>
<keyword evidence="1" id="KW-1133">Transmembrane helix</keyword>
<protein>
    <submittedName>
        <fullName evidence="2">Uncharacterized protein</fullName>
    </submittedName>
</protein>
<name>A0A093Y8C4_CLOBO</name>
<dbReference type="EMBL" id="KJ776585">
    <property type="protein sequence ID" value="AIW55022.1"/>
    <property type="molecule type" value="Genomic_DNA"/>
</dbReference>
<reference evidence="2" key="1">
    <citation type="journal article" date="2014" name="Genome Biol. Evol.">
        <title>Three classes of plasmid (47-63 kb) carry the type B neurotoxin gene cluster of group II Clostridium botulinum.</title>
        <authorList>
            <person name="Carter A.T."/>
            <person name="Austin J.W."/>
            <person name="Weedmark K.A."/>
            <person name="Corbett C."/>
            <person name="Peck M.W."/>
        </authorList>
    </citation>
    <scope>NUCLEOTIDE SEQUENCE</scope>
    <source>
        <strain evidence="5">DB2</strain>
        <strain evidence="2">KapchunkaB2</strain>
        <strain evidence="3">KapchunkaB3</strain>
        <strain evidence="4">KapchunkaB8</strain>
        <plasmid evidence="5">pDB2</plasmid>
        <plasmid evidence="2">pKAPB2</plasmid>
        <plasmid evidence="3">pKAPB3</plasmid>
        <plasmid evidence="4">pKAPB8</plasmid>
    </source>
</reference>
<dbReference type="EMBL" id="KJ776583">
    <property type="protein sequence ID" value="AIW54913.1"/>
    <property type="molecule type" value="Genomic_DNA"/>
</dbReference>
<sequence>MNKKNIIIVALLISFIFSFIYIGSKIFKKNDTNNDIATTNSVNEVKRNNINKEDIDKKESTESDLDKKIPVESGFKTTITGGDNEQEVIENNILLDNNSTSIQNKLEAKRVAENFVQAIVSFDINDKDGTVEKTTKYVCKNKIDEVRSLYTNIGKSQDMKKTIITDLYSEEENKQENNEYLYFYVAVDVDLIDNYDQQVKGTGETYLVKLLKEDGQYKIIEYYFDE</sequence>
<evidence type="ECO:0000313" key="3">
    <source>
        <dbReference type="EMBL" id="AIW54913.1"/>
    </source>
</evidence>
<dbReference type="EMBL" id="KJ776579">
    <property type="protein sequence ID" value="AIW54664.1"/>
    <property type="molecule type" value="Genomic_DNA"/>
</dbReference>
<dbReference type="PATRIC" id="fig|1491.408.peg.40"/>
<keyword evidence="2" id="KW-0614">Plasmid</keyword>
<geneLocation type="plasmid" evidence="4">
    <name>pKAPB8</name>
</geneLocation>
<feature type="transmembrane region" description="Helical" evidence="1">
    <location>
        <begin position="6"/>
        <end position="23"/>
    </location>
</feature>
<proteinExistence type="predicted"/>
<accession>A0A093Y8C4</accession>
<evidence type="ECO:0000256" key="1">
    <source>
        <dbReference type="SAM" id="Phobius"/>
    </source>
</evidence>
<dbReference type="EMBL" id="KJ776584">
    <property type="protein sequence ID" value="AIW54968.1"/>
    <property type="molecule type" value="Genomic_DNA"/>
</dbReference>
<dbReference type="RefSeq" id="WP_035784577.1">
    <property type="nucleotide sequence ID" value="NZ_KJ776579.1"/>
</dbReference>
<geneLocation type="plasmid" evidence="5">
    <name>pDB2</name>
</geneLocation>
<evidence type="ECO:0000313" key="2">
    <source>
        <dbReference type="EMBL" id="AIW54664.1"/>
    </source>
</evidence>
<dbReference type="AlphaFoldDB" id="A0A093Y8C4"/>
<organism evidence="2">
    <name type="scientific">Clostridium botulinum</name>
    <dbReference type="NCBI Taxonomy" id="1491"/>
    <lineage>
        <taxon>Bacteria</taxon>
        <taxon>Bacillati</taxon>
        <taxon>Bacillota</taxon>
        <taxon>Clostridia</taxon>
        <taxon>Eubacteriales</taxon>
        <taxon>Clostridiaceae</taxon>
        <taxon>Clostridium</taxon>
    </lineage>
</organism>
<evidence type="ECO:0000313" key="4">
    <source>
        <dbReference type="EMBL" id="AIW54968.1"/>
    </source>
</evidence>
<geneLocation type="plasmid" evidence="3">
    <name>pKAPB3</name>
</geneLocation>